<dbReference type="GO" id="GO:0042597">
    <property type="term" value="C:periplasmic space"/>
    <property type="evidence" value="ECO:0007669"/>
    <property type="project" value="UniProtKB-SubCell"/>
</dbReference>
<dbReference type="eggNOG" id="COG1653">
    <property type="taxonomic scope" value="Bacteria"/>
</dbReference>
<dbReference type="PATRIC" id="fig|1082931.4.peg.334"/>
<comment type="subcellular location">
    <subcellularLocation>
        <location evidence="1">Periplasm</location>
    </subcellularLocation>
</comment>
<proteinExistence type="inferred from homology"/>
<accession>G4R8U2</accession>
<comment type="similarity">
    <text evidence="2">Belongs to the bacterial solute-binding protein 1 family.</text>
</comment>
<organism evidence="10 11">
    <name type="scientific">Pelagibacterium halotolerans (strain DSM 22347 / JCM 15775 / CGMCC 1.7692 / B2)</name>
    <dbReference type="NCBI Taxonomy" id="1082931"/>
    <lineage>
        <taxon>Bacteria</taxon>
        <taxon>Pseudomonadati</taxon>
        <taxon>Pseudomonadota</taxon>
        <taxon>Alphaproteobacteria</taxon>
        <taxon>Hyphomicrobiales</taxon>
        <taxon>Devosiaceae</taxon>
        <taxon>Pelagibacterium</taxon>
    </lineage>
</organism>
<reference evidence="10 11" key="1">
    <citation type="journal article" date="2012" name="J. Bacteriol.">
        <title>Complete genome sequence of Pelagibacterium halotolerans B2T.</title>
        <authorList>
            <person name="Huo Y.Y."/>
            <person name="Cheng H."/>
            <person name="Han X.F."/>
            <person name="Jiang X.W."/>
            <person name="Sun C."/>
            <person name="Zhang X.Q."/>
            <person name="Zhu X.F."/>
            <person name="Liu Y.F."/>
            <person name="Li P.F."/>
            <person name="Ni P.X."/>
            <person name="Wu M."/>
        </authorList>
    </citation>
    <scope>NUCLEOTIDE SEQUENCE [LARGE SCALE GENOMIC DNA]</scope>
    <source>
        <strain evidence="11">DSM 22347 / JCM 15775 / CGMCC 1.7692 / B2</strain>
    </source>
</reference>
<feature type="chain" id="PRO_5003467756" description="sn-glycerol-3-phosphate-binding periplasmic protein UgpB" evidence="9">
    <location>
        <begin position="27"/>
        <end position="440"/>
    </location>
</feature>
<evidence type="ECO:0000256" key="9">
    <source>
        <dbReference type="SAM" id="SignalP"/>
    </source>
</evidence>
<keyword evidence="7" id="KW-0574">Periplasm</keyword>
<sequence>MNTIFRGAALTALAGSLAVVALPVLAQDKTTIEWWYANGGQIEVAIQDMIAEFNTSQDDFEVVGVRKGNYEETFAAMIAAYRVGQHPTIIQATERSFLTMLHSNAAVPVNQLMAEQGYDTDWSDFIAPVADFYVVDGAPAALPFNSSTGIMWFNADHFEAAGFDKPAETWDEFEEQLYAIKDQGISECGMVLNSDFPWSLLEAYSTINDYPFGTQANGFDGLGTEYVYNTTPVVQQVERLKRWIDDGIIQLSGNGMSPAQLFNSGTCSTWSASTASHAGVEAEAQFNWSATLQPHEAGVEPHNSNIGGAALWVLQGKADEEYAAAAAFIDFVAQPETQAWWSEQTGYIPVTNAAYELMADQGFFEEHPTREIALLQLTRHEPTDNSRGMRFGNSNQWWAVLLEELEAVWTDQKSAQEALDSSVARGNEILRQFEQLHAGS</sequence>
<dbReference type="PANTHER" id="PTHR43649:SF31">
    <property type="entry name" value="SN-GLYCEROL-3-PHOSPHATE-BINDING PERIPLASMIC PROTEIN UGPB"/>
    <property type="match status" value="1"/>
</dbReference>
<evidence type="ECO:0000256" key="3">
    <source>
        <dbReference type="ARBA" id="ARBA00011557"/>
    </source>
</evidence>
<dbReference type="Proteomes" id="UP000008850">
    <property type="component" value="Chromosome"/>
</dbReference>
<dbReference type="KEGG" id="phl:KKY_334"/>
<feature type="signal peptide" evidence="9">
    <location>
        <begin position="1"/>
        <end position="26"/>
    </location>
</feature>
<dbReference type="PANTHER" id="PTHR43649">
    <property type="entry name" value="ARABINOSE-BINDING PROTEIN-RELATED"/>
    <property type="match status" value="1"/>
</dbReference>
<dbReference type="Pfam" id="PF13416">
    <property type="entry name" value="SBP_bac_8"/>
    <property type="match status" value="1"/>
</dbReference>
<dbReference type="EMBL" id="CP003075">
    <property type="protein sequence ID" value="AEQ50378.1"/>
    <property type="molecule type" value="Genomic_DNA"/>
</dbReference>
<evidence type="ECO:0000256" key="7">
    <source>
        <dbReference type="ARBA" id="ARBA00022764"/>
    </source>
</evidence>
<evidence type="ECO:0000256" key="2">
    <source>
        <dbReference type="ARBA" id="ARBA00008520"/>
    </source>
</evidence>
<name>G4R8U2_PELHB</name>
<comment type="function">
    <text evidence="8">Part of the ABC transporter complex UgpBAEC involved in sn-glycerol-3-phosphate (G3P) import. Binds G3P.</text>
</comment>
<evidence type="ECO:0000256" key="6">
    <source>
        <dbReference type="ARBA" id="ARBA00022729"/>
    </source>
</evidence>
<evidence type="ECO:0000256" key="5">
    <source>
        <dbReference type="ARBA" id="ARBA00022448"/>
    </source>
</evidence>
<keyword evidence="6 9" id="KW-0732">Signal</keyword>
<evidence type="ECO:0000313" key="10">
    <source>
        <dbReference type="EMBL" id="AEQ50378.1"/>
    </source>
</evidence>
<dbReference type="RefSeq" id="WP_014129528.1">
    <property type="nucleotide sequence ID" value="NC_016078.1"/>
</dbReference>
<keyword evidence="11" id="KW-1185">Reference proteome</keyword>
<dbReference type="HOGENOM" id="CLU_031285_3_0_5"/>
<protein>
    <recommendedName>
        <fullName evidence="4">sn-glycerol-3-phosphate-binding periplasmic protein UgpB</fullName>
    </recommendedName>
</protein>
<dbReference type="SUPFAM" id="SSF53850">
    <property type="entry name" value="Periplasmic binding protein-like II"/>
    <property type="match status" value="1"/>
</dbReference>
<dbReference type="InterPro" id="IPR006059">
    <property type="entry name" value="SBP"/>
</dbReference>
<evidence type="ECO:0000256" key="8">
    <source>
        <dbReference type="ARBA" id="ARBA00034473"/>
    </source>
</evidence>
<evidence type="ECO:0000256" key="1">
    <source>
        <dbReference type="ARBA" id="ARBA00004418"/>
    </source>
</evidence>
<dbReference type="AlphaFoldDB" id="G4R8U2"/>
<dbReference type="STRING" id="1082931.KKY_334"/>
<evidence type="ECO:0000256" key="4">
    <source>
        <dbReference type="ARBA" id="ARBA00017470"/>
    </source>
</evidence>
<dbReference type="Gene3D" id="3.40.190.10">
    <property type="entry name" value="Periplasmic binding protein-like II"/>
    <property type="match status" value="2"/>
</dbReference>
<gene>
    <name evidence="10" type="ordered locus">KKY_334</name>
</gene>
<comment type="subunit">
    <text evidence="3">The complex is composed of two ATP-binding proteins (UgpC), two transmembrane proteins (UgpA and UgpE) and a solute-binding protein (UgpB).</text>
</comment>
<keyword evidence="5" id="KW-0813">Transport</keyword>
<dbReference type="InterPro" id="IPR050490">
    <property type="entry name" value="Bact_solute-bd_prot1"/>
</dbReference>
<evidence type="ECO:0000313" key="11">
    <source>
        <dbReference type="Proteomes" id="UP000008850"/>
    </source>
</evidence>